<evidence type="ECO:0000256" key="5">
    <source>
        <dbReference type="SAM" id="MobiDB-lite"/>
    </source>
</evidence>
<gene>
    <name evidence="9" type="ORF">OUO13_01810</name>
</gene>
<dbReference type="PROSITE" id="PS50885">
    <property type="entry name" value="HAMP"/>
    <property type="match status" value="1"/>
</dbReference>
<dbReference type="SMART" id="SM00304">
    <property type="entry name" value="HAMP"/>
    <property type="match status" value="1"/>
</dbReference>
<comment type="caution">
    <text evidence="9">The sequence shown here is derived from an EMBL/GenBank/DDBJ whole genome shotgun (WGS) entry which is preliminary data.</text>
</comment>
<evidence type="ECO:0000256" key="1">
    <source>
        <dbReference type="ARBA" id="ARBA00004370"/>
    </source>
</evidence>
<dbReference type="GO" id="GO:0006935">
    <property type="term" value="P:chemotaxis"/>
    <property type="evidence" value="ECO:0007669"/>
    <property type="project" value="UniProtKB-ARBA"/>
</dbReference>
<dbReference type="AlphaFoldDB" id="A0A9X3EBR3"/>
<dbReference type="SUPFAM" id="SSF58104">
    <property type="entry name" value="Methyl-accepting chemotaxis protein (MCP) signaling domain"/>
    <property type="match status" value="1"/>
</dbReference>
<feature type="transmembrane region" description="Helical" evidence="6">
    <location>
        <begin position="7"/>
        <end position="29"/>
    </location>
</feature>
<dbReference type="Pfam" id="PF00672">
    <property type="entry name" value="HAMP"/>
    <property type="match status" value="1"/>
</dbReference>
<feature type="transmembrane region" description="Helical" evidence="6">
    <location>
        <begin position="313"/>
        <end position="333"/>
    </location>
</feature>
<keyword evidence="6" id="KW-0812">Transmembrane</keyword>
<evidence type="ECO:0000256" key="2">
    <source>
        <dbReference type="ARBA" id="ARBA00023224"/>
    </source>
</evidence>
<feature type="region of interest" description="Disordered" evidence="5">
    <location>
        <begin position="636"/>
        <end position="656"/>
    </location>
</feature>
<dbReference type="CDD" id="cd11386">
    <property type="entry name" value="MCP_signal"/>
    <property type="match status" value="1"/>
</dbReference>
<keyword evidence="6" id="KW-0472">Membrane</keyword>
<dbReference type="PANTHER" id="PTHR32089:SF112">
    <property type="entry name" value="LYSOZYME-LIKE PROTEIN-RELATED"/>
    <property type="match status" value="1"/>
</dbReference>
<dbReference type="InterPro" id="IPR003660">
    <property type="entry name" value="HAMP_dom"/>
</dbReference>
<proteinExistence type="inferred from homology"/>
<comment type="similarity">
    <text evidence="3">Belongs to the methyl-accepting chemotaxis (MCP) protein family.</text>
</comment>
<evidence type="ECO:0000313" key="9">
    <source>
        <dbReference type="EMBL" id="MCY0963919.1"/>
    </source>
</evidence>
<accession>A0A9X3EBR3</accession>
<protein>
    <submittedName>
        <fullName evidence="9">Methyl-accepting chemotaxis protein</fullName>
    </submittedName>
</protein>
<evidence type="ECO:0000259" key="8">
    <source>
        <dbReference type="PROSITE" id="PS50885"/>
    </source>
</evidence>
<dbReference type="Gene3D" id="1.10.287.950">
    <property type="entry name" value="Methyl-accepting chemotaxis protein"/>
    <property type="match status" value="1"/>
</dbReference>
<keyword evidence="10" id="KW-1185">Reference proteome</keyword>
<dbReference type="Pfam" id="PF00015">
    <property type="entry name" value="MCPsignal"/>
    <property type="match status" value="1"/>
</dbReference>
<comment type="subcellular location">
    <subcellularLocation>
        <location evidence="1">Membrane</location>
    </subcellularLocation>
</comment>
<evidence type="ECO:0000256" key="6">
    <source>
        <dbReference type="SAM" id="Phobius"/>
    </source>
</evidence>
<dbReference type="PANTHER" id="PTHR32089">
    <property type="entry name" value="METHYL-ACCEPTING CHEMOTAXIS PROTEIN MCPB"/>
    <property type="match status" value="1"/>
</dbReference>
<evidence type="ECO:0000256" key="4">
    <source>
        <dbReference type="PROSITE-ProRule" id="PRU00284"/>
    </source>
</evidence>
<feature type="domain" description="Methyl-accepting transducer" evidence="7">
    <location>
        <begin position="396"/>
        <end position="632"/>
    </location>
</feature>
<reference evidence="9" key="1">
    <citation type="submission" date="2022-11" db="EMBL/GenBank/DDBJ databases">
        <title>Parathalassolutuus dongxingensis gen. nov., sp. nov., a novel member of family Oceanospirillaceae isolated from a coastal shrimp pond in Guangxi, China.</title>
        <authorList>
            <person name="Chen H."/>
        </authorList>
    </citation>
    <scope>NUCLEOTIDE SEQUENCE</scope>
    <source>
        <strain evidence="9">G-43</strain>
    </source>
</reference>
<dbReference type="PROSITE" id="PS50111">
    <property type="entry name" value="CHEMOTAXIS_TRANSDUC_2"/>
    <property type="match status" value="1"/>
</dbReference>
<organism evidence="9 10">
    <name type="scientific">Parathalassolituus penaei</name>
    <dbReference type="NCBI Taxonomy" id="2997323"/>
    <lineage>
        <taxon>Bacteria</taxon>
        <taxon>Pseudomonadati</taxon>
        <taxon>Pseudomonadota</taxon>
        <taxon>Gammaproteobacteria</taxon>
        <taxon>Oceanospirillales</taxon>
        <taxon>Oceanospirillaceae</taxon>
        <taxon>Parathalassolituus</taxon>
    </lineage>
</organism>
<feature type="domain" description="HAMP" evidence="8">
    <location>
        <begin position="337"/>
        <end position="391"/>
    </location>
</feature>
<dbReference type="EMBL" id="JAPNOA010000007">
    <property type="protein sequence ID" value="MCY0963919.1"/>
    <property type="molecule type" value="Genomic_DNA"/>
</dbReference>
<evidence type="ECO:0000256" key="3">
    <source>
        <dbReference type="ARBA" id="ARBA00029447"/>
    </source>
</evidence>
<name>A0A9X3EBR3_9GAMM</name>
<keyword evidence="2 4" id="KW-0807">Transducer</keyword>
<dbReference type="GO" id="GO:0007165">
    <property type="term" value="P:signal transduction"/>
    <property type="evidence" value="ECO:0007669"/>
    <property type="project" value="UniProtKB-KW"/>
</dbReference>
<dbReference type="CDD" id="cd06225">
    <property type="entry name" value="HAMP"/>
    <property type="match status" value="1"/>
</dbReference>
<evidence type="ECO:0000313" key="10">
    <source>
        <dbReference type="Proteomes" id="UP001150830"/>
    </source>
</evidence>
<evidence type="ECO:0000259" key="7">
    <source>
        <dbReference type="PROSITE" id="PS50111"/>
    </source>
</evidence>
<dbReference type="SMART" id="SM00283">
    <property type="entry name" value="MA"/>
    <property type="match status" value="1"/>
</dbReference>
<dbReference type="InterPro" id="IPR004089">
    <property type="entry name" value="MCPsignal_dom"/>
</dbReference>
<dbReference type="FunFam" id="1.10.287.950:FF:000001">
    <property type="entry name" value="Methyl-accepting chemotaxis sensory transducer"/>
    <property type="match status" value="1"/>
</dbReference>
<dbReference type="GO" id="GO:0016020">
    <property type="term" value="C:membrane"/>
    <property type="evidence" value="ECO:0007669"/>
    <property type="project" value="UniProtKB-SubCell"/>
</dbReference>
<dbReference type="Proteomes" id="UP001150830">
    <property type="component" value="Unassembled WGS sequence"/>
</dbReference>
<keyword evidence="6" id="KW-1133">Transmembrane helix</keyword>
<dbReference type="RefSeq" id="WP_283172138.1">
    <property type="nucleotide sequence ID" value="NZ_JAPNOA010000007.1"/>
</dbReference>
<sequence length="668" mass="72025">MTLSGKASLGLGLMAVTIILIAAVGYYGIHRISGSLSYVVGPAWDSADGAMETTIELQKQILQIEMMLAGKPLDTAAHQQSKETLVEASRRLERSGLVPADVLAPLREAETERATREDNLITDYNRFATSRKGLAQVTADLVTLLGELEEQGDSAVEVLEKNPDEMISWNSGLSVKWEAADGGMETTIGLLQQLYLLERLLKGEDPVSMENQLKQASTFMENAISGMLQTGAFTSPSTTVPGQSQEQALTRQIDQFKNLLAQVIQNYKNYIQSNASYQASTANLQRLLENIEVIADDKVHEQVSMSESTVHSINVLMTTAFMAGLLIAGFLAFMTRKMVMSPLIAITERIRNIAMGDGDLTKRTGFDRNDEIGDLSRYVDQFIGQLQTMISGIKNNGVTIRNLVTRTSSSAEVINSSSEKTACQAEEVAVASEQLSQVSREIATNCVGAADSAERASKLAVLGEQRVQDTVSSMQAITGRVSASSESIASLKAQTGKIGEIVSVIAGISEQTNLLALNAAIEAARAGEQGRGFAVVADEVRTLAQRTANSTTEITDVIRTIQNQTNQCFTLMESCVGEVSDGMTKSAGAREALDEIRQQMSELSMLITQISTATEEQTVTITEVSSKVQTIASLAQQSNTDARHSSDSMRQLSRSSDALDGELAKFTV</sequence>